<dbReference type="OrthoDB" id="5307331at2759"/>
<proteinExistence type="predicted"/>
<dbReference type="STRING" id="985895.E5A792"/>
<dbReference type="InParanoid" id="E5A792"/>
<feature type="compositionally biased region" description="Polar residues" evidence="1">
    <location>
        <begin position="19"/>
        <end position="63"/>
    </location>
</feature>
<feature type="compositionally biased region" description="Polar residues" evidence="1">
    <location>
        <begin position="819"/>
        <end position="849"/>
    </location>
</feature>
<dbReference type="VEuPathDB" id="FungiDB:LEMA_P087260.1"/>
<sequence>MSPNTSTPRRSPGSPGYHQATNSISQSKQQLTRSMPRVSQRNSTSPSPQTMVSTSRPGSQVATSHPSHAGSRQSSSSGGLVSLPGAGTSALLGDEFNFDIDPALLANLPEFDESFLDEFLAADTLESKVTAPDPMPASDAVYAEDIDSNDQFFLQGSQQGLGIDPVPINSFQQDHQPPFYTAPTGFKWDADLGWDSQHNNFYTDQTQPSTGLSALPGDTYFHPQPSVGYQQHAYPQDTHHGHPTQSYYIPPIPVIEQTGYTPHEYTAPLAPQQAQFDFLFSPRYSSAEELQTRQSKRKRDGLDSSFEEDAPIIKRHRETQSEVPRNDETQPRSSRSDESRHQSVVSDSSSFGRPVKVKPVRAGQKPKKHEDKTWVRINTTTKGETTRTARINAFADVGKKYKYHPLPVGDWQSSSGFKFEYTHHFEMDEFKKQSLSARQIHEYITEYPSDNLRIWIQITPGDSARRYASEPHSRCIFEQCPNRKWGGKATIEVGSYRVAFDEKHKKYGKGVCDPFDCVGFAHLYCMERFLDFAGICEIADVKVDDRSGLRKEPKAIAAFTFLNNKHVYDKLIAEKFIRAAQAGALQRTPEFRDYPNHCDYSRGQPKPHANTLVAALYETNLSHRTRSQIKQFVNRKILPGVFPIHRGDQEMANIDKMVAGLPIYQANVEAGIHKASDLSRYYDQFFPQVNERIKDCLALRVKFQREDEEGTARTRGGSAKRRIPPVEDLEEESGYLQHMDNAEKDVEETGSYPLRRPSAGSHSSPRKKQRLEYNTEPLSQEQHDIFSRIPQLLPQYNGYVQQQQQQKPVPSPVKAPGHFTTQQDRLSPTVSHTEINAGSTASSPNTARNSSCTQFFVENPDVVSFDFSTLDQLSPSGTGTYADHDIDQILDLMRRKSSTLSNGPCPYPSIMKSPSQKQAVKARRSSMATRSTARTASFNAQPVTSSKEFKSNDPPSRVTASVGGPEEQRTGRRSKRIASKIGRFSFKKKCLKTVAFLIYFSTRSRE</sequence>
<feature type="region of interest" description="Disordered" evidence="1">
    <location>
        <begin position="746"/>
        <end position="770"/>
    </location>
</feature>
<dbReference type="EMBL" id="FP929136">
    <property type="protein sequence ID" value="CBX99487.1"/>
    <property type="molecule type" value="Genomic_DNA"/>
</dbReference>
<dbReference type="HOGENOM" id="CLU_014755_0_0_1"/>
<feature type="compositionally biased region" description="Low complexity" evidence="1">
    <location>
        <begin position="925"/>
        <end position="937"/>
    </location>
</feature>
<feature type="region of interest" description="Disordered" evidence="1">
    <location>
        <begin position="800"/>
        <end position="849"/>
    </location>
</feature>
<organism evidence="2 3">
    <name type="scientific">Leptosphaeria maculans (strain JN3 / isolate v23.1.3 / race Av1-4-5-6-7-8)</name>
    <name type="common">Blackleg fungus</name>
    <name type="synonym">Phoma lingam</name>
    <dbReference type="NCBI Taxonomy" id="985895"/>
    <lineage>
        <taxon>Eukaryota</taxon>
        <taxon>Fungi</taxon>
        <taxon>Dikarya</taxon>
        <taxon>Ascomycota</taxon>
        <taxon>Pezizomycotina</taxon>
        <taxon>Dothideomycetes</taxon>
        <taxon>Pleosporomycetidae</taxon>
        <taxon>Pleosporales</taxon>
        <taxon>Pleosporineae</taxon>
        <taxon>Leptosphaeriaceae</taxon>
        <taxon>Plenodomus</taxon>
        <taxon>Plenodomus lingam/Leptosphaeria maculans species complex</taxon>
    </lineage>
</organism>
<reference evidence="3" key="1">
    <citation type="journal article" date="2011" name="Nat. Commun.">
        <title>Effector diversification within compartments of the Leptosphaeria maculans genome affected by Repeat-Induced Point mutations.</title>
        <authorList>
            <person name="Rouxel T."/>
            <person name="Grandaubert J."/>
            <person name="Hane J.K."/>
            <person name="Hoede C."/>
            <person name="van de Wouw A.P."/>
            <person name="Couloux A."/>
            <person name="Dominguez V."/>
            <person name="Anthouard V."/>
            <person name="Bally P."/>
            <person name="Bourras S."/>
            <person name="Cozijnsen A.J."/>
            <person name="Ciuffetti L.M."/>
            <person name="Degrave A."/>
            <person name="Dilmaghani A."/>
            <person name="Duret L."/>
            <person name="Fudal I."/>
            <person name="Goodwin S.B."/>
            <person name="Gout L."/>
            <person name="Glaser N."/>
            <person name="Linglin J."/>
            <person name="Kema G.H.J."/>
            <person name="Lapalu N."/>
            <person name="Lawrence C.B."/>
            <person name="May K."/>
            <person name="Meyer M."/>
            <person name="Ollivier B."/>
            <person name="Poulain J."/>
            <person name="Schoch C.L."/>
            <person name="Simon A."/>
            <person name="Spatafora J.W."/>
            <person name="Stachowiak A."/>
            <person name="Turgeon B.G."/>
            <person name="Tyler B.M."/>
            <person name="Vincent D."/>
            <person name="Weissenbach J."/>
            <person name="Amselem J."/>
            <person name="Quesneville H."/>
            <person name="Oliver R.P."/>
            <person name="Wincker P."/>
            <person name="Balesdent M.-H."/>
            <person name="Howlett B.J."/>
        </authorList>
    </citation>
    <scope>NUCLEOTIDE SEQUENCE [LARGE SCALE GENOMIC DNA]</scope>
    <source>
        <strain evidence="3">JN3 / isolate v23.1.3 / race Av1-4-5-6-7-8</strain>
    </source>
</reference>
<evidence type="ECO:0000256" key="1">
    <source>
        <dbReference type="SAM" id="MobiDB-lite"/>
    </source>
</evidence>
<dbReference type="GeneID" id="13289227"/>
<evidence type="ECO:0000313" key="2">
    <source>
        <dbReference type="EMBL" id="CBX99487.1"/>
    </source>
</evidence>
<protein>
    <submittedName>
        <fullName evidence="2">Uncharacterized protein</fullName>
    </submittedName>
</protein>
<feature type="compositionally biased region" description="Basic and acidic residues" evidence="1">
    <location>
        <begin position="318"/>
        <end position="341"/>
    </location>
</feature>
<gene>
    <name evidence="2" type="ORF">LEMA_P087260.1</name>
</gene>
<feature type="region of interest" description="Disordered" evidence="1">
    <location>
        <begin position="1"/>
        <end position="81"/>
    </location>
</feature>
<dbReference type="eggNOG" id="ENOG502SPRZ">
    <property type="taxonomic scope" value="Eukaryota"/>
</dbReference>
<dbReference type="AlphaFoldDB" id="E5A792"/>
<dbReference type="Proteomes" id="UP000002668">
    <property type="component" value="Genome"/>
</dbReference>
<name>E5A792_LEPMJ</name>
<evidence type="ECO:0000313" key="3">
    <source>
        <dbReference type="Proteomes" id="UP000002668"/>
    </source>
</evidence>
<feature type="compositionally biased region" description="Low complexity" evidence="1">
    <location>
        <begin position="64"/>
        <end position="81"/>
    </location>
</feature>
<keyword evidence="3" id="KW-1185">Reference proteome</keyword>
<feature type="region of interest" description="Disordered" evidence="1">
    <location>
        <begin position="707"/>
        <end position="734"/>
    </location>
</feature>
<dbReference type="OMA" id="YCMERFL"/>
<feature type="region of interest" description="Disordered" evidence="1">
    <location>
        <begin position="900"/>
        <end position="974"/>
    </location>
</feature>
<feature type="compositionally biased region" description="Basic residues" evidence="1">
    <location>
        <begin position="355"/>
        <end position="367"/>
    </location>
</feature>
<feature type="region of interest" description="Disordered" evidence="1">
    <location>
        <begin position="287"/>
        <end position="370"/>
    </location>
</feature>
<accession>E5A792</accession>